<keyword evidence="2" id="KW-0732">Signal</keyword>
<reference evidence="3" key="1">
    <citation type="submission" date="2022-12" db="EMBL/GenBank/DDBJ databases">
        <authorList>
            <person name="Petersen C."/>
        </authorList>
    </citation>
    <scope>NUCLEOTIDE SEQUENCE</scope>
    <source>
        <strain evidence="3">IBT 16125</strain>
    </source>
</reference>
<evidence type="ECO:0000313" key="4">
    <source>
        <dbReference type="Proteomes" id="UP001213681"/>
    </source>
</evidence>
<keyword evidence="4" id="KW-1185">Reference proteome</keyword>
<reference evidence="3" key="2">
    <citation type="journal article" date="2023" name="IMA Fungus">
        <title>Comparative genomic study of the Penicillium genus elucidates a diverse pangenome and 15 lateral gene transfer events.</title>
        <authorList>
            <person name="Petersen C."/>
            <person name="Sorensen T."/>
            <person name="Nielsen M.R."/>
            <person name="Sondergaard T.E."/>
            <person name="Sorensen J.L."/>
            <person name="Fitzpatrick D.A."/>
            <person name="Frisvad J.C."/>
            <person name="Nielsen K.L."/>
        </authorList>
    </citation>
    <scope>NUCLEOTIDE SEQUENCE</scope>
    <source>
        <strain evidence="3">IBT 16125</strain>
    </source>
</reference>
<name>A0AAD6CIV0_9EURO</name>
<proteinExistence type="predicted"/>
<feature type="chain" id="PRO_5042037222" description="GPI anchored glycoprotein" evidence="2">
    <location>
        <begin position="18"/>
        <end position="219"/>
    </location>
</feature>
<dbReference type="EMBL" id="JAPVEA010000001">
    <property type="protein sequence ID" value="KAJ5464991.1"/>
    <property type="molecule type" value="Genomic_DNA"/>
</dbReference>
<evidence type="ECO:0008006" key="5">
    <source>
        <dbReference type="Google" id="ProtNLM"/>
    </source>
</evidence>
<evidence type="ECO:0000256" key="2">
    <source>
        <dbReference type="SAM" id="SignalP"/>
    </source>
</evidence>
<feature type="region of interest" description="Disordered" evidence="1">
    <location>
        <begin position="154"/>
        <end position="174"/>
    </location>
</feature>
<comment type="caution">
    <text evidence="3">The sequence shown here is derived from an EMBL/GenBank/DDBJ whole genome shotgun (WGS) entry which is preliminary data.</text>
</comment>
<protein>
    <recommendedName>
        <fullName evidence="5">GPI anchored glycoprotein</fullName>
    </recommendedName>
</protein>
<dbReference type="GeneID" id="81594314"/>
<accession>A0AAD6CIV0</accession>
<evidence type="ECO:0000256" key="1">
    <source>
        <dbReference type="SAM" id="MobiDB-lite"/>
    </source>
</evidence>
<dbReference type="PANTHER" id="PTHR40640:SF1">
    <property type="entry name" value="ANCHORED GLYCOPROTEIN, PUTATIVE (AFU_ORTHOLOGUE AFUA_8G04860)-RELATED"/>
    <property type="match status" value="1"/>
</dbReference>
<organism evidence="3 4">
    <name type="scientific">Penicillium daleae</name>
    <dbReference type="NCBI Taxonomy" id="63821"/>
    <lineage>
        <taxon>Eukaryota</taxon>
        <taxon>Fungi</taxon>
        <taxon>Dikarya</taxon>
        <taxon>Ascomycota</taxon>
        <taxon>Pezizomycotina</taxon>
        <taxon>Eurotiomycetes</taxon>
        <taxon>Eurotiomycetidae</taxon>
        <taxon>Eurotiales</taxon>
        <taxon>Aspergillaceae</taxon>
        <taxon>Penicillium</taxon>
    </lineage>
</organism>
<dbReference type="PANTHER" id="PTHR40640">
    <property type="entry name" value="ANCHORED GLYCOPROTEIN, PUTATIVE (AFU_ORTHOLOGUE AFUA_8G04860)-RELATED"/>
    <property type="match status" value="1"/>
</dbReference>
<dbReference type="RefSeq" id="XP_056771838.1">
    <property type="nucleotide sequence ID" value="XM_056904071.1"/>
</dbReference>
<sequence>MLFKSLALVAGATIAAADSTVTLFLPGFDAPSIDAKIVGSSSAMTTYLLNCPPKIDTQSCYIPDGGYTYTAGLSKVIYALTMDSDSETILESCNLEGTTSATCWGTMIYGNVTSTESTAIDVATIPYGGFQAVHVTATETGRVAASTGVSASAPTATVTNTSTGSSTGTTSQSTNTATSAAAAASTTASHSTNAAGPVMTGNALWVAGGAAAALALVAV</sequence>
<evidence type="ECO:0000313" key="3">
    <source>
        <dbReference type="EMBL" id="KAJ5464991.1"/>
    </source>
</evidence>
<gene>
    <name evidence="3" type="ORF">N7458_000677</name>
</gene>
<feature type="signal peptide" evidence="2">
    <location>
        <begin position="1"/>
        <end position="17"/>
    </location>
</feature>
<dbReference type="AlphaFoldDB" id="A0AAD6CIV0"/>
<dbReference type="Proteomes" id="UP001213681">
    <property type="component" value="Unassembled WGS sequence"/>
</dbReference>